<dbReference type="Proteomes" id="UP000243207">
    <property type="component" value="Chromosome I"/>
</dbReference>
<organism evidence="2 3">
    <name type="scientific">Halopseudomonas xinjiangensis</name>
    <dbReference type="NCBI Taxonomy" id="487184"/>
    <lineage>
        <taxon>Bacteria</taxon>
        <taxon>Pseudomonadati</taxon>
        <taxon>Pseudomonadota</taxon>
        <taxon>Gammaproteobacteria</taxon>
        <taxon>Pseudomonadales</taxon>
        <taxon>Pseudomonadaceae</taxon>
        <taxon>Halopseudomonas</taxon>
    </lineage>
</organism>
<dbReference type="EMBL" id="LT629736">
    <property type="protein sequence ID" value="SDS56593.1"/>
    <property type="molecule type" value="Genomic_DNA"/>
</dbReference>
<dbReference type="InterPro" id="IPR007438">
    <property type="entry name" value="DUF488"/>
</dbReference>
<protein>
    <recommendedName>
        <fullName evidence="4">DUF488 domain-containing protein</fullName>
    </recommendedName>
</protein>
<dbReference type="RefSeq" id="WP_093393337.1">
    <property type="nucleotide sequence ID" value="NZ_LT629736.1"/>
</dbReference>
<reference evidence="3" key="1">
    <citation type="submission" date="2016-10" db="EMBL/GenBank/DDBJ databases">
        <authorList>
            <person name="Varghese N."/>
            <person name="Submissions S."/>
        </authorList>
    </citation>
    <scope>NUCLEOTIDE SEQUENCE [LARGE SCALE GENOMIC DNA]</scope>
    <source>
        <strain evidence="3">NRRL B-51270</strain>
    </source>
</reference>
<accession>A0A1H1T8Y4</accession>
<dbReference type="OrthoDB" id="9789109at2"/>
<gene>
    <name evidence="2" type="ORF">SAMN05216421_1757</name>
</gene>
<dbReference type="AlphaFoldDB" id="A0A1H1T8Y4"/>
<dbReference type="InterPro" id="IPR014519">
    <property type="entry name" value="UCP024492"/>
</dbReference>
<keyword evidence="3" id="KW-1185">Reference proteome</keyword>
<dbReference type="PIRSF" id="PIRSF024492">
    <property type="entry name" value="UCP024492"/>
    <property type="match status" value="1"/>
</dbReference>
<evidence type="ECO:0008006" key="4">
    <source>
        <dbReference type="Google" id="ProtNLM"/>
    </source>
</evidence>
<sequence length="195" mass="22384">MSEPETIWTIGHSTHPIEAFIALLQHHRIQAIADVRRFPGSRRLPHFGEDALRASLSEHGIEYRFIPQLGGRRKAIPDTPNTGWRNASFRGYADHVESDEFDEGLAILIELASQYRTAMMCAEVLWWRCHRSLVSDVLKLRGIEVLHIQDAKQVSEHPYTAPARLWQGKLSYRQNEGEPLNEKQRSFGVQTSLDF</sequence>
<evidence type="ECO:0000313" key="2">
    <source>
        <dbReference type="EMBL" id="SDS56593.1"/>
    </source>
</evidence>
<feature type="region of interest" description="Disordered" evidence="1">
    <location>
        <begin position="176"/>
        <end position="195"/>
    </location>
</feature>
<dbReference type="Pfam" id="PF04343">
    <property type="entry name" value="DUF488"/>
    <property type="match status" value="1"/>
</dbReference>
<dbReference type="PANTHER" id="PTHR39337">
    <property type="entry name" value="BLR5642 PROTEIN"/>
    <property type="match status" value="1"/>
</dbReference>
<dbReference type="PANTHER" id="PTHR39337:SF1">
    <property type="entry name" value="BLR5642 PROTEIN"/>
    <property type="match status" value="1"/>
</dbReference>
<name>A0A1H1T8Y4_9GAMM</name>
<evidence type="ECO:0000313" key="3">
    <source>
        <dbReference type="Proteomes" id="UP000243207"/>
    </source>
</evidence>
<proteinExistence type="predicted"/>
<evidence type="ECO:0000256" key="1">
    <source>
        <dbReference type="SAM" id="MobiDB-lite"/>
    </source>
</evidence>